<dbReference type="RefSeq" id="WP_344203782.1">
    <property type="nucleotide sequence ID" value="NZ_BAAAME010000008.1"/>
</dbReference>
<organism evidence="1 2">
    <name type="scientific">Aeromicrobium alkaliterrae</name>
    <dbReference type="NCBI Taxonomy" id="302168"/>
    <lineage>
        <taxon>Bacteria</taxon>
        <taxon>Bacillati</taxon>
        <taxon>Actinomycetota</taxon>
        <taxon>Actinomycetes</taxon>
        <taxon>Propionibacteriales</taxon>
        <taxon>Nocardioidaceae</taxon>
        <taxon>Aeromicrobium</taxon>
    </lineage>
</organism>
<evidence type="ECO:0000313" key="2">
    <source>
        <dbReference type="Proteomes" id="UP001501057"/>
    </source>
</evidence>
<dbReference type="Proteomes" id="UP001501057">
    <property type="component" value="Unassembled WGS sequence"/>
</dbReference>
<sequence length="108" mass="11758">MSRSIRQQARTNALEAQEVLRRERAAAEKRRSALGVEAAIALEERDELVRSLDLNAGKAVLRLTRDEHVPVSEIGEWVPGLSLSEAKRLRALAKAAEPQVVPGGDVGP</sequence>
<proteinExistence type="predicted"/>
<accession>A0ABN2K9P2</accession>
<comment type="caution">
    <text evidence="1">The sequence shown here is derived from an EMBL/GenBank/DDBJ whole genome shotgun (WGS) entry which is preliminary data.</text>
</comment>
<evidence type="ECO:0000313" key="1">
    <source>
        <dbReference type="EMBL" id="GAA1751294.1"/>
    </source>
</evidence>
<reference evidence="1 2" key="1">
    <citation type="journal article" date="2019" name="Int. J. Syst. Evol. Microbiol.">
        <title>The Global Catalogue of Microorganisms (GCM) 10K type strain sequencing project: providing services to taxonomists for standard genome sequencing and annotation.</title>
        <authorList>
            <consortium name="The Broad Institute Genomics Platform"/>
            <consortium name="The Broad Institute Genome Sequencing Center for Infectious Disease"/>
            <person name="Wu L."/>
            <person name="Ma J."/>
        </authorList>
    </citation>
    <scope>NUCLEOTIDE SEQUENCE [LARGE SCALE GENOMIC DNA]</scope>
    <source>
        <strain evidence="1 2">JCM 13518</strain>
    </source>
</reference>
<gene>
    <name evidence="1" type="ORF">GCM10009710_33780</name>
</gene>
<dbReference type="EMBL" id="BAAAME010000008">
    <property type="protein sequence ID" value="GAA1751294.1"/>
    <property type="molecule type" value="Genomic_DNA"/>
</dbReference>
<keyword evidence="2" id="KW-1185">Reference proteome</keyword>
<name>A0ABN2K9P2_9ACTN</name>
<evidence type="ECO:0008006" key="3">
    <source>
        <dbReference type="Google" id="ProtNLM"/>
    </source>
</evidence>
<protein>
    <recommendedName>
        <fullName evidence="3">Integration host factor</fullName>
    </recommendedName>
</protein>